<dbReference type="Pfam" id="PF16407">
    <property type="entry name" value="PKD_2"/>
    <property type="match status" value="1"/>
</dbReference>
<evidence type="ECO:0008006" key="4">
    <source>
        <dbReference type="Google" id="ProtNLM"/>
    </source>
</evidence>
<keyword evidence="3" id="KW-1185">Reference proteome</keyword>
<evidence type="ECO:0000256" key="1">
    <source>
        <dbReference type="SAM" id="SignalP"/>
    </source>
</evidence>
<dbReference type="OrthoDB" id="1061929at2"/>
<dbReference type="Proteomes" id="UP000307244">
    <property type="component" value="Unassembled WGS sequence"/>
</dbReference>
<dbReference type="PROSITE" id="PS51257">
    <property type="entry name" value="PROKAR_LIPOPROTEIN"/>
    <property type="match status" value="1"/>
</dbReference>
<reference evidence="2 3" key="1">
    <citation type="submission" date="2019-04" db="EMBL/GenBank/DDBJ databases">
        <title>Pedobacter sp. RP-3-15 sp. nov., isolated from Arctic soil.</title>
        <authorList>
            <person name="Dahal R.H."/>
            <person name="Kim D.-U."/>
        </authorList>
    </citation>
    <scope>NUCLEOTIDE SEQUENCE [LARGE SCALE GENOMIC DNA]</scope>
    <source>
        <strain evidence="2 3">RP-3-15</strain>
    </source>
</reference>
<protein>
    <recommendedName>
        <fullName evidence="4">PKD-like family protein</fullName>
    </recommendedName>
</protein>
<sequence>MRHLYILALLLFTVMVSSCKKNNSDLHFDEEEVITVTGIASNYSIITLKGNYVTINPAVSSNMDSDFEYFWGIYETNVANGTTPRLDTITKTKDLNYEVKLGAKDWVLVFRATNKKTGYSKYMNATLSVGTEFTNGWYVLKDDGSQTDLDFFPTQQSIVPGSPRENIFSALNGRKLAGKATILNFYEDYKIVTPVGAANARSLFLVSDQDISTVDVSTLKEIRGFSSLFVEEPAVKKPAVVTCQIFTAFYAINDGQLHSILNVTANNGRFGGRKLKDNQNTPYNLSKYHLIYTTPYFFDETSCSFVSAAGGSNYLTPVVDDAVTDLPSNNNNKKMVYMGLKTQSPFVGYAIFQDKTNPATKTLSTITPNLTKFKIVNENLLATDKIYNGSNFALLFQDESLIYFSVGNQIWSRNLSNKFEQLQYTLQAGEEVTAIRHRKYTGAAPYSFNYVMVSSKIGGNYKVRMFIKSSGNLSAAPAFTLEGKGAAADALYIEPNIIGFTYPNTF</sequence>
<organism evidence="2 3">
    <name type="scientific">Pedobacter frigoris</name>
    <dbReference type="NCBI Taxonomy" id="2571272"/>
    <lineage>
        <taxon>Bacteria</taxon>
        <taxon>Pseudomonadati</taxon>
        <taxon>Bacteroidota</taxon>
        <taxon>Sphingobacteriia</taxon>
        <taxon>Sphingobacteriales</taxon>
        <taxon>Sphingobacteriaceae</taxon>
        <taxon>Pedobacter</taxon>
    </lineage>
</organism>
<feature type="chain" id="PRO_5020734201" description="PKD-like family protein" evidence="1">
    <location>
        <begin position="21"/>
        <end position="506"/>
    </location>
</feature>
<dbReference type="RefSeq" id="WP_136834568.1">
    <property type="nucleotide sequence ID" value="NZ_SWBQ01000001.1"/>
</dbReference>
<comment type="caution">
    <text evidence="2">The sequence shown here is derived from an EMBL/GenBank/DDBJ whole genome shotgun (WGS) entry which is preliminary data.</text>
</comment>
<proteinExistence type="predicted"/>
<dbReference type="AlphaFoldDB" id="A0A4U1CQP5"/>
<dbReference type="EMBL" id="SWBQ01000001">
    <property type="protein sequence ID" value="TKC09155.1"/>
    <property type="molecule type" value="Genomic_DNA"/>
</dbReference>
<dbReference type="InterPro" id="IPR032183">
    <property type="entry name" value="PKD-like"/>
</dbReference>
<gene>
    <name evidence="2" type="ORF">FA047_03400</name>
</gene>
<evidence type="ECO:0000313" key="2">
    <source>
        <dbReference type="EMBL" id="TKC09155.1"/>
    </source>
</evidence>
<keyword evidence="1" id="KW-0732">Signal</keyword>
<evidence type="ECO:0000313" key="3">
    <source>
        <dbReference type="Proteomes" id="UP000307244"/>
    </source>
</evidence>
<feature type="signal peptide" evidence="1">
    <location>
        <begin position="1"/>
        <end position="20"/>
    </location>
</feature>
<name>A0A4U1CQP5_9SPHI</name>
<accession>A0A4U1CQP5</accession>